<keyword evidence="2" id="KW-1185">Reference proteome</keyword>
<dbReference type="Proteomes" id="UP001157974">
    <property type="component" value="Unassembled WGS sequence"/>
</dbReference>
<comment type="caution">
    <text evidence="1">The sequence shown here is derived from an EMBL/GenBank/DDBJ whole genome shotgun (WGS) entry which is preliminary data.</text>
</comment>
<gene>
    <name evidence="1" type="ORF">NDN08_002069</name>
</gene>
<proteinExistence type="predicted"/>
<dbReference type="AlphaFoldDB" id="A0AAV8UX32"/>
<sequence length="882" mass="95647">MLSVLALLSVSDAVPSSQHERSVLPEHLNAVSRQAECDGVGPLPEFLQLNRIPGIKSNCVKLGDVLTLPGSLSEYGVANSANSDSQAVDIMRSIIDPTQASIKATLQMLTDRANNNICFGNFEGGELKAKMDIDQDPMLFNKCKELPVLKGSEWSVFAFAITTPFPGCLTAGNGTAAFCAAVSICPDTGLPSVAVAINAIALECLGQNMVALDGGITAGLTKVASYGLDFITFGFSLSNSLVTKAYVYTGQEPRKYKFITYEIHGIYQDSIRLKLKLEKFKLPKVIDLSGGQKRIISVKGIENVKFENTVKSFVPGTDSEGWDTDMLDLLDSITDVTIQAALIIELKMKFKFSAVKALQKILPNSNSMTLGQMNMFFTTGAVTPPGDEYTDMVLKPGIYAFIGSNAVPAVLKGLLEYTLQFVGSILDLFDWIPFKIDSKDLLKNFDVGASDNFAFGFTANTDHTALVLNVPLLFDFLGYVTIECKTDYSSLKCSVSGEFNTKFFEAIGEAIAEGVLWIIKETDEFFNDIGNTIGAAFEDAFEGTVSAFSEENLKATAKLIEKGALSIGTDIKDELENWAKWCDTAFNDFGDSIADLATDAIHEISGFGKGIVDDAEDAFNNLGKELEKAADFLGKQFSCPGDGVILSIAGCNDCCLPMNDAVNALRRAGNKIERALNDIINELSNIANDVAEVFYKERSSFSYSKTNDKDEYGCDILLVKKTVKKYFLGIKVSETTRTVGTTSDEECVKAALENAKEVIGKYNATEVAEEAFQATYSQHKDAMFGASITKEDLLSSADFKCSRELERDQMVSGTNFMPVSVTCSAKSIGSDGTFSGPVVTISQTKTIDMSNATSRGQAISILWNDVKSELAEKITPTIVRRR</sequence>
<organism evidence="1 2">
    <name type="scientific">Rhodosorus marinus</name>
    <dbReference type="NCBI Taxonomy" id="101924"/>
    <lineage>
        <taxon>Eukaryota</taxon>
        <taxon>Rhodophyta</taxon>
        <taxon>Stylonematophyceae</taxon>
        <taxon>Stylonematales</taxon>
        <taxon>Stylonemataceae</taxon>
        <taxon>Rhodosorus</taxon>
    </lineage>
</organism>
<dbReference type="EMBL" id="JAMWBK010000004">
    <property type="protein sequence ID" value="KAJ8905562.1"/>
    <property type="molecule type" value="Genomic_DNA"/>
</dbReference>
<protein>
    <submittedName>
        <fullName evidence="1">Uncharacterized protein</fullName>
    </submittedName>
</protein>
<reference evidence="1 2" key="1">
    <citation type="journal article" date="2023" name="Nat. Commun.">
        <title>Origin of minicircular mitochondrial genomes in red algae.</title>
        <authorList>
            <person name="Lee Y."/>
            <person name="Cho C.H."/>
            <person name="Lee Y.M."/>
            <person name="Park S.I."/>
            <person name="Yang J.H."/>
            <person name="West J.A."/>
            <person name="Bhattacharya D."/>
            <person name="Yoon H.S."/>
        </authorList>
    </citation>
    <scope>NUCLEOTIDE SEQUENCE [LARGE SCALE GENOMIC DNA]</scope>
    <source>
        <strain evidence="1 2">CCMP1338</strain>
        <tissue evidence="1">Whole cell</tissue>
    </source>
</reference>
<name>A0AAV8UX32_9RHOD</name>
<evidence type="ECO:0000313" key="1">
    <source>
        <dbReference type="EMBL" id="KAJ8905562.1"/>
    </source>
</evidence>
<evidence type="ECO:0000313" key="2">
    <source>
        <dbReference type="Proteomes" id="UP001157974"/>
    </source>
</evidence>
<accession>A0AAV8UX32</accession>